<evidence type="ECO:0000256" key="12">
    <source>
        <dbReference type="ARBA" id="ARBA00022695"/>
    </source>
</evidence>
<keyword evidence="16" id="KW-0594">Phospholipid biosynthesis</keyword>
<comment type="similarity">
    <text evidence="5">Belongs to the CDS family.</text>
</comment>
<evidence type="ECO:0000256" key="4">
    <source>
        <dbReference type="ARBA" id="ARBA00005189"/>
    </source>
</evidence>
<evidence type="ECO:0000256" key="9">
    <source>
        <dbReference type="ARBA" id="ARBA00022516"/>
    </source>
</evidence>
<evidence type="ECO:0000256" key="3">
    <source>
        <dbReference type="ARBA" id="ARBA00005119"/>
    </source>
</evidence>
<dbReference type="EC" id="2.7.7.41" evidence="6"/>
<feature type="transmembrane region" description="Helical" evidence="24">
    <location>
        <begin position="47"/>
        <end position="70"/>
    </location>
</feature>
<feature type="transmembrane region" description="Helical" evidence="24">
    <location>
        <begin position="107"/>
        <end position="124"/>
    </location>
</feature>
<evidence type="ECO:0000313" key="26">
    <source>
        <dbReference type="Proteomes" id="UP001597497"/>
    </source>
</evidence>
<dbReference type="PANTHER" id="PTHR46382">
    <property type="entry name" value="PHOSPHATIDATE CYTIDYLYLTRANSFERASE"/>
    <property type="match status" value="1"/>
</dbReference>
<proteinExistence type="inferred from homology"/>
<evidence type="ECO:0000256" key="13">
    <source>
        <dbReference type="ARBA" id="ARBA00022989"/>
    </source>
</evidence>
<evidence type="ECO:0000256" key="7">
    <source>
        <dbReference type="ARBA" id="ARBA00019373"/>
    </source>
</evidence>
<comment type="subcellular location">
    <subcellularLocation>
        <location evidence="2">Cell membrane</location>
        <topology evidence="2">Multi-pass membrane protein</topology>
    </subcellularLocation>
</comment>
<sequence>MKQRVITGILAAILFLGLLTVGGIGFTLLILLLALIGFFEFVRLNQIAPFSASAIFGYISVAYIVIPWQLYDWSHFSNFQIVWITMFIFLTITVVSKNRVHIEHAAMLTLGVFYVGIGFHYMLLTRLAPEQWGDSGLYWSLLIFVCIWLTDIGAYFSGMAFGKRLLWPSISPKKTIEGALGGLTLSIAAALLFAWYSPDRLELVEALWIGLAAGVVGQLGDFIQSAYKRVRGAKDSGILLPGHGGVLDRCDSWIIVFPFVHMVQLLPFT</sequence>
<evidence type="ECO:0000256" key="11">
    <source>
        <dbReference type="ARBA" id="ARBA00022692"/>
    </source>
</evidence>
<evidence type="ECO:0000256" key="16">
    <source>
        <dbReference type="ARBA" id="ARBA00023209"/>
    </source>
</evidence>
<keyword evidence="14" id="KW-0443">Lipid metabolism</keyword>
<evidence type="ECO:0000256" key="20">
    <source>
        <dbReference type="ARBA" id="ARBA00032253"/>
    </source>
</evidence>
<evidence type="ECO:0000256" key="18">
    <source>
        <dbReference type="ARBA" id="ARBA00029893"/>
    </source>
</evidence>
<keyword evidence="11 24" id="KW-0812">Transmembrane</keyword>
<dbReference type="Proteomes" id="UP001597497">
    <property type="component" value="Unassembled WGS sequence"/>
</dbReference>
<dbReference type="Pfam" id="PF01148">
    <property type="entry name" value="CTP_transf_1"/>
    <property type="match status" value="1"/>
</dbReference>
<dbReference type="GO" id="GO:0016779">
    <property type="term" value="F:nucleotidyltransferase activity"/>
    <property type="evidence" value="ECO:0007669"/>
    <property type="project" value="UniProtKB-KW"/>
</dbReference>
<reference evidence="26" key="1">
    <citation type="journal article" date="2019" name="Int. J. Syst. Evol. Microbiol.">
        <title>The Global Catalogue of Microorganisms (GCM) 10K type strain sequencing project: providing services to taxonomists for standard genome sequencing and annotation.</title>
        <authorList>
            <consortium name="The Broad Institute Genomics Platform"/>
            <consortium name="The Broad Institute Genome Sequencing Center for Infectious Disease"/>
            <person name="Wu L."/>
            <person name="Ma J."/>
        </authorList>
    </citation>
    <scope>NUCLEOTIDE SEQUENCE [LARGE SCALE GENOMIC DNA]</scope>
    <source>
        <strain evidence="26">KCTC 33676</strain>
    </source>
</reference>
<feature type="transmembrane region" description="Helical" evidence="24">
    <location>
        <begin position="136"/>
        <end position="157"/>
    </location>
</feature>
<name>A0ABW5R4T0_9BACL</name>
<evidence type="ECO:0000256" key="6">
    <source>
        <dbReference type="ARBA" id="ARBA00012487"/>
    </source>
</evidence>
<keyword evidence="12 25" id="KW-0548">Nucleotidyltransferase</keyword>
<protein>
    <recommendedName>
        <fullName evidence="7">Phosphatidate cytidylyltransferase</fullName>
        <ecNumber evidence="6">2.7.7.41</ecNumber>
    </recommendedName>
    <alternativeName>
        <fullName evidence="20">CDP-DAG synthase</fullName>
    </alternativeName>
    <alternativeName>
        <fullName evidence="22">CDP-DG synthase</fullName>
    </alternativeName>
    <alternativeName>
        <fullName evidence="18">CDP-diacylglycerol synthase</fullName>
    </alternativeName>
    <alternativeName>
        <fullName evidence="21">CDP-diglyceride pyrophosphorylase</fullName>
    </alternativeName>
    <alternativeName>
        <fullName evidence="23">CDP-diglyceride synthase</fullName>
    </alternativeName>
    <alternativeName>
        <fullName evidence="19">CTP:phosphatidate cytidylyltransferase</fullName>
    </alternativeName>
</protein>
<evidence type="ECO:0000256" key="22">
    <source>
        <dbReference type="ARBA" id="ARBA00032743"/>
    </source>
</evidence>
<evidence type="ECO:0000256" key="1">
    <source>
        <dbReference type="ARBA" id="ARBA00001698"/>
    </source>
</evidence>
<keyword evidence="15 24" id="KW-0472">Membrane</keyword>
<feature type="transmembrane region" description="Helical" evidence="24">
    <location>
        <begin position="76"/>
        <end position="95"/>
    </location>
</feature>
<evidence type="ECO:0000256" key="21">
    <source>
        <dbReference type="ARBA" id="ARBA00032396"/>
    </source>
</evidence>
<organism evidence="25 26">
    <name type="scientific">Marinicrinis sediminis</name>
    <dbReference type="NCBI Taxonomy" id="1652465"/>
    <lineage>
        <taxon>Bacteria</taxon>
        <taxon>Bacillati</taxon>
        <taxon>Bacillota</taxon>
        <taxon>Bacilli</taxon>
        <taxon>Bacillales</taxon>
        <taxon>Paenibacillaceae</taxon>
    </lineage>
</organism>
<evidence type="ECO:0000256" key="17">
    <source>
        <dbReference type="ARBA" id="ARBA00023264"/>
    </source>
</evidence>
<keyword evidence="13 24" id="KW-1133">Transmembrane helix</keyword>
<dbReference type="PANTHER" id="PTHR46382:SF1">
    <property type="entry name" value="PHOSPHATIDATE CYTIDYLYLTRANSFERASE"/>
    <property type="match status" value="1"/>
</dbReference>
<keyword evidence="9" id="KW-0444">Lipid biosynthesis</keyword>
<evidence type="ECO:0000256" key="2">
    <source>
        <dbReference type="ARBA" id="ARBA00004651"/>
    </source>
</evidence>
<accession>A0ABW5R4T0</accession>
<evidence type="ECO:0000256" key="5">
    <source>
        <dbReference type="ARBA" id="ARBA00010185"/>
    </source>
</evidence>
<feature type="transmembrane region" description="Helical" evidence="24">
    <location>
        <begin position="6"/>
        <end position="35"/>
    </location>
</feature>
<feature type="transmembrane region" description="Helical" evidence="24">
    <location>
        <begin position="178"/>
        <end position="197"/>
    </location>
</feature>
<keyword evidence="10" id="KW-0808">Transferase</keyword>
<comment type="catalytic activity">
    <reaction evidence="1">
        <text>a 1,2-diacyl-sn-glycero-3-phosphate + CTP + H(+) = a CDP-1,2-diacyl-sn-glycerol + diphosphate</text>
        <dbReference type="Rhea" id="RHEA:16229"/>
        <dbReference type="ChEBI" id="CHEBI:15378"/>
        <dbReference type="ChEBI" id="CHEBI:33019"/>
        <dbReference type="ChEBI" id="CHEBI:37563"/>
        <dbReference type="ChEBI" id="CHEBI:58332"/>
        <dbReference type="ChEBI" id="CHEBI:58608"/>
        <dbReference type="EC" id="2.7.7.41"/>
    </reaction>
</comment>
<gene>
    <name evidence="25" type="ORF">ACFSUC_00420</name>
</gene>
<evidence type="ECO:0000256" key="23">
    <source>
        <dbReference type="ARBA" id="ARBA00033406"/>
    </source>
</evidence>
<keyword evidence="26" id="KW-1185">Reference proteome</keyword>
<evidence type="ECO:0000256" key="14">
    <source>
        <dbReference type="ARBA" id="ARBA00023098"/>
    </source>
</evidence>
<dbReference type="EMBL" id="JBHUMM010000001">
    <property type="protein sequence ID" value="MFD2670067.1"/>
    <property type="molecule type" value="Genomic_DNA"/>
</dbReference>
<evidence type="ECO:0000256" key="15">
    <source>
        <dbReference type="ARBA" id="ARBA00023136"/>
    </source>
</evidence>
<comment type="caution">
    <text evidence="25">The sequence shown here is derived from an EMBL/GenBank/DDBJ whole genome shotgun (WGS) entry which is preliminary data.</text>
</comment>
<evidence type="ECO:0000256" key="19">
    <source>
        <dbReference type="ARBA" id="ARBA00031825"/>
    </source>
</evidence>
<comment type="pathway">
    <text evidence="4">Lipid metabolism.</text>
</comment>
<comment type="pathway">
    <text evidence="3">Phospholipid metabolism; CDP-diacylglycerol biosynthesis; CDP-diacylglycerol from sn-glycerol 3-phosphate: step 3/3.</text>
</comment>
<evidence type="ECO:0000256" key="8">
    <source>
        <dbReference type="ARBA" id="ARBA00022475"/>
    </source>
</evidence>
<evidence type="ECO:0000313" key="25">
    <source>
        <dbReference type="EMBL" id="MFD2670067.1"/>
    </source>
</evidence>
<dbReference type="RefSeq" id="WP_379927411.1">
    <property type="nucleotide sequence ID" value="NZ_JBHUMM010000001.1"/>
</dbReference>
<evidence type="ECO:0000256" key="24">
    <source>
        <dbReference type="SAM" id="Phobius"/>
    </source>
</evidence>
<keyword evidence="8" id="KW-1003">Cell membrane</keyword>
<evidence type="ECO:0000256" key="10">
    <source>
        <dbReference type="ARBA" id="ARBA00022679"/>
    </source>
</evidence>
<keyword evidence="17" id="KW-1208">Phospholipid metabolism</keyword>